<dbReference type="Pfam" id="PF19300">
    <property type="entry name" value="BPD_transp_1_N"/>
    <property type="match status" value="1"/>
</dbReference>
<evidence type="ECO:0000256" key="8">
    <source>
        <dbReference type="ARBA" id="ARBA00023112"/>
    </source>
</evidence>
<dbReference type="InterPro" id="IPR050045">
    <property type="entry name" value="Opp2B"/>
</dbReference>
<dbReference type="EMBL" id="SIRE01000017">
    <property type="protein sequence ID" value="TBL75260.1"/>
    <property type="molecule type" value="Genomic_DNA"/>
</dbReference>
<evidence type="ECO:0000259" key="14">
    <source>
        <dbReference type="PROSITE" id="PS50928"/>
    </source>
</evidence>
<feature type="transmembrane region" description="Helical" evidence="13">
    <location>
        <begin position="133"/>
        <end position="158"/>
    </location>
</feature>
<evidence type="ECO:0000256" key="10">
    <source>
        <dbReference type="ARBA" id="ARBA00024202"/>
    </source>
</evidence>
<evidence type="ECO:0000313" key="15">
    <source>
        <dbReference type="EMBL" id="TBL75260.1"/>
    </source>
</evidence>
<keyword evidence="6 13" id="KW-1133">Transmembrane helix</keyword>
<dbReference type="InterPro" id="IPR000515">
    <property type="entry name" value="MetI-like"/>
</dbReference>
<evidence type="ECO:0000256" key="2">
    <source>
        <dbReference type="ARBA" id="ARBA00022448"/>
    </source>
</evidence>
<gene>
    <name evidence="15" type="ORF">EYB31_22860</name>
</gene>
<comment type="subunit">
    <text evidence="11">The complex is composed of two ATP-binding proteins (NikD and NikE), two transmembrane proteins (NikB and NikC) and a solute-binding protein (NikA).</text>
</comment>
<keyword evidence="3" id="KW-1003">Cell membrane</keyword>
<dbReference type="AlphaFoldDB" id="A0A4Q9DLG0"/>
<dbReference type="GO" id="GO:0015099">
    <property type="term" value="F:nickel cation transmembrane transporter activity"/>
    <property type="evidence" value="ECO:0007669"/>
    <property type="project" value="InterPro"/>
</dbReference>
<proteinExistence type="inferred from homology"/>
<dbReference type="Pfam" id="PF00528">
    <property type="entry name" value="BPD_transp_1"/>
    <property type="match status" value="1"/>
</dbReference>
<organism evidence="15 16">
    <name type="scientific">Paenibacillus thalictri</name>
    <dbReference type="NCBI Taxonomy" id="2527873"/>
    <lineage>
        <taxon>Bacteria</taxon>
        <taxon>Bacillati</taxon>
        <taxon>Bacillota</taxon>
        <taxon>Bacilli</taxon>
        <taxon>Bacillales</taxon>
        <taxon>Paenibacillaceae</taxon>
        <taxon>Paenibacillus</taxon>
    </lineage>
</organism>
<evidence type="ECO:0000256" key="13">
    <source>
        <dbReference type="RuleBase" id="RU363032"/>
    </source>
</evidence>
<dbReference type="InterPro" id="IPR045621">
    <property type="entry name" value="BPD_transp_1_N"/>
</dbReference>
<dbReference type="Gene3D" id="1.10.3720.10">
    <property type="entry name" value="MetI-like"/>
    <property type="match status" value="1"/>
</dbReference>
<keyword evidence="7" id="KW-0406">Ion transport</keyword>
<dbReference type="CDD" id="cd06261">
    <property type="entry name" value="TM_PBP2"/>
    <property type="match status" value="1"/>
</dbReference>
<evidence type="ECO:0000313" key="16">
    <source>
        <dbReference type="Proteomes" id="UP000293142"/>
    </source>
</evidence>
<dbReference type="GO" id="GO:0005886">
    <property type="term" value="C:plasma membrane"/>
    <property type="evidence" value="ECO:0007669"/>
    <property type="project" value="UniProtKB-SubCell"/>
</dbReference>
<feature type="transmembrane region" description="Helical" evidence="13">
    <location>
        <begin position="98"/>
        <end position="121"/>
    </location>
</feature>
<comment type="caution">
    <text evidence="15">The sequence shown here is derived from an EMBL/GenBank/DDBJ whole genome shotgun (WGS) entry which is preliminary data.</text>
</comment>
<dbReference type="InterPro" id="IPR035906">
    <property type="entry name" value="MetI-like_sf"/>
</dbReference>
<dbReference type="OrthoDB" id="24153at2"/>
<evidence type="ECO:0000256" key="9">
    <source>
        <dbReference type="ARBA" id="ARBA00023136"/>
    </source>
</evidence>
<keyword evidence="2 13" id="KW-0813">Transport</keyword>
<accession>A0A4Q9DLG0</accession>
<comment type="similarity">
    <text evidence="10">Belongs to the binding-protein-dependent transport system permease family. OppBC subfamily.</text>
</comment>
<evidence type="ECO:0000256" key="7">
    <source>
        <dbReference type="ARBA" id="ARBA00023065"/>
    </source>
</evidence>
<evidence type="ECO:0000256" key="5">
    <source>
        <dbReference type="ARBA" id="ARBA00022692"/>
    </source>
</evidence>
<feature type="transmembrane region" description="Helical" evidence="13">
    <location>
        <begin position="227"/>
        <end position="253"/>
    </location>
</feature>
<keyword evidence="16" id="KW-1185">Reference proteome</keyword>
<feature type="domain" description="ABC transmembrane type-1" evidence="14">
    <location>
        <begin position="95"/>
        <end position="296"/>
    </location>
</feature>
<keyword evidence="5 13" id="KW-0812">Transmembrane</keyword>
<sequence length="306" mass="33950">MFSYIIKRILQMIPTLIGVSILVFILIHSVPGDPARMIAGNEASDQDVELVRERLGLNDPLYVQYGKYIGQLLQGDLGTSMRSNRPVMTEIMTRFPTTLTLTVMAIVIMVVVGLMAGIFSATKPNSLRDNATMLFSLFGISMPVFWLGLMLILIFSFYLRILPSGGSDSFKYFILPAFAIGLSSSAILARLTRSSVLEIIHQDFVRTARAKGVKEKFVIYKHTLKNALIPIITIIGLEFGHLLGGAVLAETVFSMNGIGRYVIQSIQFRDYPAIQGTVLFIAAIFVVVNLIVDLCYSLVDPRVRYD</sequence>
<dbReference type="SUPFAM" id="SSF161098">
    <property type="entry name" value="MetI-like"/>
    <property type="match status" value="1"/>
</dbReference>
<feature type="transmembrane region" description="Helical" evidence="13">
    <location>
        <begin position="12"/>
        <end position="30"/>
    </location>
</feature>
<dbReference type="Proteomes" id="UP000293142">
    <property type="component" value="Unassembled WGS sequence"/>
</dbReference>
<name>A0A4Q9DLG0_9BACL</name>
<dbReference type="NCBIfam" id="NF045470">
    <property type="entry name" value="Opp2B"/>
    <property type="match status" value="1"/>
</dbReference>
<comment type="subcellular location">
    <subcellularLocation>
        <location evidence="1 13">Cell membrane</location>
        <topology evidence="1 13">Multi-pass membrane protein</topology>
    </subcellularLocation>
</comment>
<protein>
    <recommendedName>
        <fullName evidence="12">Nickel import system permease protein NikB</fullName>
    </recommendedName>
</protein>
<evidence type="ECO:0000256" key="3">
    <source>
        <dbReference type="ARBA" id="ARBA00022475"/>
    </source>
</evidence>
<feature type="transmembrane region" description="Helical" evidence="13">
    <location>
        <begin position="170"/>
        <end position="189"/>
    </location>
</feature>
<keyword evidence="4" id="KW-0533">Nickel</keyword>
<dbReference type="PANTHER" id="PTHR43163:SF6">
    <property type="entry name" value="DIPEPTIDE TRANSPORT SYSTEM PERMEASE PROTEIN DPPB-RELATED"/>
    <property type="match status" value="1"/>
</dbReference>
<evidence type="ECO:0000256" key="6">
    <source>
        <dbReference type="ARBA" id="ARBA00022989"/>
    </source>
</evidence>
<dbReference type="PANTHER" id="PTHR43163">
    <property type="entry name" value="DIPEPTIDE TRANSPORT SYSTEM PERMEASE PROTEIN DPPB-RELATED"/>
    <property type="match status" value="1"/>
</dbReference>
<dbReference type="RefSeq" id="WP_131015750.1">
    <property type="nucleotide sequence ID" value="NZ_SIRE01000017.1"/>
</dbReference>
<keyword evidence="8" id="KW-0921">Nickel transport</keyword>
<evidence type="ECO:0000256" key="12">
    <source>
        <dbReference type="ARBA" id="ARBA00044774"/>
    </source>
</evidence>
<keyword evidence="9 13" id="KW-0472">Membrane</keyword>
<evidence type="ECO:0000256" key="11">
    <source>
        <dbReference type="ARBA" id="ARBA00038669"/>
    </source>
</evidence>
<feature type="transmembrane region" description="Helical" evidence="13">
    <location>
        <begin position="273"/>
        <end position="299"/>
    </location>
</feature>
<reference evidence="15 16" key="1">
    <citation type="submission" date="2019-02" db="EMBL/GenBank/DDBJ databases">
        <title>Paenibacillus sp. nov., isolated from surface-sterilized tissue of Thalictrum simplex L.</title>
        <authorList>
            <person name="Tuo L."/>
        </authorList>
    </citation>
    <scope>NUCLEOTIDE SEQUENCE [LARGE SCALE GENOMIC DNA]</scope>
    <source>
        <strain evidence="15 16">N2SHLJ1</strain>
    </source>
</reference>
<dbReference type="PROSITE" id="PS50928">
    <property type="entry name" value="ABC_TM1"/>
    <property type="match status" value="1"/>
</dbReference>
<evidence type="ECO:0000256" key="4">
    <source>
        <dbReference type="ARBA" id="ARBA00022596"/>
    </source>
</evidence>
<evidence type="ECO:0000256" key="1">
    <source>
        <dbReference type="ARBA" id="ARBA00004651"/>
    </source>
</evidence>